<dbReference type="AlphaFoldDB" id="A0A8J8BB04"/>
<dbReference type="EMBL" id="JAGSXH010000005">
    <property type="protein sequence ID" value="MBS2961930.1"/>
    <property type="molecule type" value="Genomic_DNA"/>
</dbReference>
<dbReference type="Gene3D" id="3.30.565.60">
    <property type="match status" value="1"/>
</dbReference>
<proteinExistence type="predicted"/>
<accession>A0A8J8BB04</accession>
<organism evidence="1 2">
    <name type="scientific">Actinocrinis puniceicyclus</name>
    <dbReference type="NCBI Taxonomy" id="977794"/>
    <lineage>
        <taxon>Bacteria</taxon>
        <taxon>Bacillati</taxon>
        <taxon>Actinomycetota</taxon>
        <taxon>Actinomycetes</taxon>
        <taxon>Catenulisporales</taxon>
        <taxon>Actinospicaceae</taxon>
        <taxon>Actinocrinis</taxon>
    </lineage>
</organism>
<keyword evidence="2" id="KW-1185">Reference proteome</keyword>
<evidence type="ECO:0008006" key="3">
    <source>
        <dbReference type="Google" id="ProtNLM"/>
    </source>
</evidence>
<dbReference type="Proteomes" id="UP000677913">
    <property type="component" value="Unassembled WGS sequence"/>
</dbReference>
<dbReference type="Pfam" id="PF13749">
    <property type="entry name" value="HATPase_c_4"/>
    <property type="match status" value="1"/>
</dbReference>
<name>A0A8J8BB04_9ACTN</name>
<sequence>MNDYRNPSLAGAMKNLGLVNRFGRGITRIKTSMADNGNPEPEFLVNDAQWAVILRSTR</sequence>
<protein>
    <recommendedName>
        <fullName evidence="3">ATP-dependent DNA helicase RecG C-terminal domain-containing protein</fullName>
    </recommendedName>
</protein>
<evidence type="ECO:0000313" key="2">
    <source>
        <dbReference type="Proteomes" id="UP000677913"/>
    </source>
</evidence>
<comment type="caution">
    <text evidence="1">The sequence shown here is derived from an EMBL/GenBank/DDBJ whole genome shotgun (WGS) entry which is preliminary data.</text>
</comment>
<gene>
    <name evidence="1" type="ORF">KGA66_02640</name>
</gene>
<dbReference type="InterPro" id="IPR038475">
    <property type="entry name" value="RecG_C_sf"/>
</dbReference>
<dbReference type="RefSeq" id="WP_211464177.1">
    <property type="nucleotide sequence ID" value="NZ_JAGSXH010000005.1"/>
</dbReference>
<evidence type="ECO:0000313" key="1">
    <source>
        <dbReference type="EMBL" id="MBS2961930.1"/>
    </source>
</evidence>
<reference evidence="1" key="1">
    <citation type="submission" date="2021-04" db="EMBL/GenBank/DDBJ databases">
        <title>Genome based classification of Actinospica acidithermotolerans sp. nov., an actinobacterium isolated from an Indonesian hot spring.</title>
        <authorList>
            <person name="Kusuma A.B."/>
            <person name="Putra K.E."/>
            <person name="Nafisah S."/>
            <person name="Loh J."/>
            <person name="Nouioui I."/>
            <person name="Goodfellow M."/>
        </authorList>
    </citation>
    <scope>NUCLEOTIDE SEQUENCE</scope>
    <source>
        <strain evidence="1">DSM 45618</strain>
    </source>
</reference>